<name>A0ABN3BKB2_9MICC</name>
<keyword evidence="2" id="KW-1185">Reference proteome</keyword>
<dbReference type="InterPro" id="IPR041492">
    <property type="entry name" value="HAD_2"/>
</dbReference>
<comment type="caution">
    <text evidence="1">The sequence shown here is derived from an EMBL/GenBank/DDBJ whole genome shotgun (WGS) entry which is preliminary data.</text>
</comment>
<sequence>MRLPADNSADSPVSSQLAPLRAVLWDMDGTLVDTEPYWITAERELVERFGGKWSHEQAMRLVGQALPTSARLLQDGGVRMDVREIIDTLTERVVEQLGSAVPWRPGARELLAGLREAGVACALVTMSEAPMAHRIVDHLPEGTFSAVVTGDLVANGKPHPEPYLRGIELLDAELGGLEAAECVAIEDSTPGATSATAANLATVVVPNALAVPVHLGMEHWGTLAGRTPADLAMTLRAAIEAASVGDPA</sequence>
<dbReference type="RefSeq" id="WP_344298109.1">
    <property type="nucleotide sequence ID" value="NZ_BAAAQW010000002.1"/>
</dbReference>
<dbReference type="PRINTS" id="PR00413">
    <property type="entry name" value="HADHALOGNASE"/>
</dbReference>
<dbReference type="PANTHER" id="PTHR18901:SF38">
    <property type="entry name" value="PSEUDOURIDINE-5'-PHOSPHATASE"/>
    <property type="match status" value="1"/>
</dbReference>
<dbReference type="SUPFAM" id="SSF56784">
    <property type="entry name" value="HAD-like"/>
    <property type="match status" value="1"/>
</dbReference>
<dbReference type="EMBL" id="BAAAQW010000002">
    <property type="protein sequence ID" value="GAA2197108.1"/>
    <property type="molecule type" value="Genomic_DNA"/>
</dbReference>
<dbReference type="NCBIfam" id="TIGR01509">
    <property type="entry name" value="HAD-SF-IA-v3"/>
    <property type="match status" value="1"/>
</dbReference>
<dbReference type="CDD" id="cd07505">
    <property type="entry name" value="HAD_BPGM-like"/>
    <property type="match status" value="1"/>
</dbReference>
<dbReference type="Gene3D" id="1.10.150.240">
    <property type="entry name" value="Putative phosphatase, domain 2"/>
    <property type="match status" value="1"/>
</dbReference>
<dbReference type="Proteomes" id="UP001500432">
    <property type="component" value="Unassembled WGS sequence"/>
</dbReference>
<accession>A0ABN3BKB2</accession>
<dbReference type="InterPro" id="IPR023214">
    <property type="entry name" value="HAD_sf"/>
</dbReference>
<dbReference type="InterPro" id="IPR006439">
    <property type="entry name" value="HAD-SF_hydro_IA"/>
</dbReference>
<evidence type="ECO:0000313" key="2">
    <source>
        <dbReference type="Proteomes" id="UP001500432"/>
    </source>
</evidence>
<dbReference type="InterPro" id="IPR023198">
    <property type="entry name" value="PGP-like_dom2"/>
</dbReference>
<organism evidence="1 2">
    <name type="scientific">Sinomonas flava</name>
    <dbReference type="NCBI Taxonomy" id="496857"/>
    <lineage>
        <taxon>Bacteria</taxon>
        <taxon>Bacillati</taxon>
        <taxon>Actinomycetota</taxon>
        <taxon>Actinomycetes</taxon>
        <taxon>Micrococcales</taxon>
        <taxon>Micrococcaceae</taxon>
        <taxon>Sinomonas</taxon>
    </lineage>
</organism>
<dbReference type="Gene3D" id="3.40.50.1000">
    <property type="entry name" value="HAD superfamily/HAD-like"/>
    <property type="match status" value="1"/>
</dbReference>
<dbReference type="Pfam" id="PF13419">
    <property type="entry name" value="HAD_2"/>
    <property type="match status" value="1"/>
</dbReference>
<gene>
    <name evidence="1" type="ORF">GCM10009849_04790</name>
</gene>
<dbReference type="SFLD" id="SFLDS00003">
    <property type="entry name" value="Haloacid_Dehalogenase"/>
    <property type="match status" value="1"/>
</dbReference>
<proteinExistence type="predicted"/>
<dbReference type="PANTHER" id="PTHR18901">
    <property type="entry name" value="2-DEOXYGLUCOSE-6-PHOSPHATE PHOSPHATASE 2"/>
    <property type="match status" value="1"/>
</dbReference>
<dbReference type="SFLD" id="SFLDG01129">
    <property type="entry name" value="C1.5:_HAD__Beta-PGM__Phosphata"/>
    <property type="match status" value="1"/>
</dbReference>
<dbReference type="InterPro" id="IPR036412">
    <property type="entry name" value="HAD-like_sf"/>
</dbReference>
<evidence type="ECO:0000313" key="1">
    <source>
        <dbReference type="EMBL" id="GAA2197108.1"/>
    </source>
</evidence>
<protein>
    <submittedName>
        <fullName evidence="1">HAD family phosphatase</fullName>
    </submittedName>
</protein>
<reference evidence="1 2" key="1">
    <citation type="journal article" date="2019" name="Int. J. Syst. Evol. Microbiol.">
        <title>The Global Catalogue of Microorganisms (GCM) 10K type strain sequencing project: providing services to taxonomists for standard genome sequencing and annotation.</title>
        <authorList>
            <consortium name="The Broad Institute Genomics Platform"/>
            <consortium name="The Broad Institute Genome Sequencing Center for Infectious Disease"/>
            <person name="Wu L."/>
            <person name="Ma J."/>
        </authorList>
    </citation>
    <scope>NUCLEOTIDE SEQUENCE [LARGE SCALE GENOMIC DNA]</scope>
    <source>
        <strain evidence="1 2">JCM 16034</strain>
    </source>
</reference>